<proteinExistence type="predicted"/>
<dbReference type="Proteomes" id="UP001196413">
    <property type="component" value="Unassembled WGS sequence"/>
</dbReference>
<protein>
    <submittedName>
        <fullName evidence="1">Uncharacterized protein</fullName>
    </submittedName>
</protein>
<organism evidence="1 2">
    <name type="scientific">Parelaphostrongylus tenuis</name>
    <name type="common">Meningeal worm</name>
    <dbReference type="NCBI Taxonomy" id="148309"/>
    <lineage>
        <taxon>Eukaryota</taxon>
        <taxon>Metazoa</taxon>
        <taxon>Ecdysozoa</taxon>
        <taxon>Nematoda</taxon>
        <taxon>Chromadorea</taxon>
        <taxon>Rhabditida</taxon>
        <taxon>Rhabditina</taxon>
        <taxon>Rhabditomorpha</taxon>
        <taxon>Strongyloidea</taxon>
        <taxon>Metastrongylidae</taxon>
        <taxon>Parelaphostrongylus</taxon>
    </lineage>
</organism>
<name>A0AAD5QJP1_PARTN</name>
<evidence type="ECO:0000313" key="1">
    <source>
        <dbReference type="EMBL" id="KAJ1352992.1"/>
    </source>
</evidence>
<accession>A0AAD5QJP1</accession>
<evidence type="ECO:0000313" key="2">
    <source>
        <dbReference type="Proteomes" id="UP001196413"/>
    </source>
</evidence>
<dbReference type="EMBL" id="JAHQIW010001575">
    <property type="protein sequence ID" value="KAJ1352992.1"/>
    <property type="molecule type" value="Genomic_DNA"/>
</dbReference>
<comment type="caution">
    <text evidence="1">The sequence shown here is derived from an EMBL/GenBank/DDBJ whole genome shotgun (WGS) entry which is preliminary data.</text>
</comment>
<gene>
    <name evidence="1" type="ORF">KIN20_009530</name>
</gene>
<keyword evidence="2" id="KW-1185">Reference proteome</keyword>
<sequence>MGSILYHHILWELNHGLDGPSPKRSFNHLVYCGGHSEDPLPNSSTSGAFDVLNGKEVGNKRIECTKHCQK</sequence>
<dbReference type="AlphaFoldDB" id="A0AAD5QJP1"/>
<reference evidence="1" key="1">
    <citation type="submission" date="2021-06" db="EMBL/GenBank/DDBJ databases">
        <title>Parelaphostrongylus tenuis whole genome reference sequence.</title>
        <authorList>
            <person name="Garwood T.J."/>
            <person name="Larsen P.A."/>
            <person name="Fountain-Jones N.M."/>
            <person name="Garbe J.R."/>
            <person name="Macchietto M.G."/>
            <person name="Kania S.A."/>
            <person name="Gerhold R.W."/>
            <person name="Richards J.E."/>
            <person name="Wolf T.M."/>
        </authorList>
    </citation>
    <scope>NUCLEOTIDE SEQUENCE</scope>
    <source>
        <strain evidence="1">MNPRO001-30</strain>
        <tissue evidence="1">Meninges</tissue>
    </source>
</reference>